<dbReference type="OrthoDB" id="982047at2"/>
<feature type="signal peptide" evidence="1">
    <location>
        <begin position="1"/>
        <end position="18"/>
    </location>
</feature>
<reference evidence="2 3" key="1">
    <citation type="submission" date="2019-04" db="EMBL/GenBank/DDBJ databases">
        <title>Draft genome sequence of Robertkochia marina CC-AMO-30D.</title>
        <authorList>
            <person name="Hameed A."/>
            <person name="Lin S.-Y."/>
            <person name="Shahina M."/>
            <person name="Lai W.-A."/>
            <person name="Young C.-C."/>
        </authorList>
    </citation>
    <scope>NUCLEOTIDE SEQUENCE [LARGE SCALE GENOMIC DNA]</scope>
    <source>
        <strain evidence="2 3">CC-AMO-30D</strain>
    </source>
</reference>
<keyword evidence="3" id="KW-1185">Reference proteome</keyword>
<feature type="chain" id="PRO_5020744203" description="Lipocalin-like domain-containing protein" evidence="1">
    <location>
        <begin position="19"/>
        <end position="155"/>
    </location>
</feature>
<dbReference type="RefSeq" id="WP_136334776.1">
    <property type="nucleotide sequence ID" value="NZ_QXMP01000001.1"/>
</dbReference>
<evidence type="ECO:0000256" key="1">
    <source>
        <dbReference type="SAM" id="SignalP"/>
    </source>
</evidence>
<dbReference type="AlphaFoldDB" id="A0A4S3M2J6"/>
<protein>
    <recommendedName>
        <fullName evidence="4">Lipocalin-like domain-containing protein</fullName>
    </recommendedName>
</protein>
<dbReference type="EMBL" id="SSMC01000001">
    <property type="protein sequence ID" value="THD69286.1"/>
    <property type="molecule type" value="Genomic_DNA"/>
</dbReference>
<comment type="caution">
    <text evidence="2">The sequence shown here is derived from an EMBL/GenBank/DDBJ whole genome shotgun (WGS) entry which is preliminary data.</text>
</comment>
<evidence type="ECO:0000313" key="3">
    <source>
        <dbReference type="Proteomes" id="UP000305939"/>
    </source>
</evidence>
<sequence>MKTTFMTFLMLLTLTATMAQQRVKERDVLGTWELKVDIQQAIKEETKNMNLFEGMMARAFSGMAEEVMEEIDITFDFRKNNVLYLTVHTDLGEDETDVEELYWEINKHGQLIIEDIDNDNVQVNNDGYWMKSEGRLVAIDKDGSLEPLAWMQRVK</sequence>
<evidence type="ECO:0000313" key="2">
    <source>
        <dbReference type="EMBL" id="THD69286.1"/>
    </source>
</evidence>
<organism evidence="2 3">
    <name type="scientific">Robertkochia marina</name>
    <dbReference type="NCBI Taxonomy" id="1227945"/>
    <lineage>
        <taxon>Bacteria</taxon>
        <taxon>Pseudomonadati</taxon>
        <taxon>Bacteroidota</taxon>
        <taxon>Flavobacteriia</taxon>
        <taxon>Flavobacteriales</taxon>
        <taxon>Flavobacteriaceae</taxon>
        <taxon>Robertkochia</taxon>
    </lineage>
</organism>
<dbReference type="Proteomes" id="UP000305939">
    <property type="component" value="Unassembled WGS sequence"/>
</dbReference>
<evidence type="ECO:0008006" key="4">
    <source>
        <dbReference type="Google" id="ProtNLM"/>
    </source>
</evidence>
<accession>A0A4S3M2J6</accession>
<name>A0A4S3M2J6_9FLAO</name>
<proteinExistence type="predicted"/>
<keyword evidence="1" id="KW-0732">Signal</keyword>
<gene>
    <name evidence="2" type="ORF">E7Z59_02860</name>
</gene>